<dbReference type="EMBL" id="VSRR010002619">
    <property type="protein sequence ID" value="MPC32406.1"/>
    <property type="molecule type" value="Genomic_DNA"/>
</dbReference>
<proteinExistence type="predicted"/>
<dbReference type="Proteomes" id="UP000324222">
    <property type="component" value="Unassembled WGS sequence"/>
</dbReference>
<evidence type="ECO:0000313" key="2">
    <source>
        <dbReference type="Proteomes" id="UP000324222"/>
    </source>
</evidence>
<sequence>MARSNYMLTFLAKHRCCHGMSLHQPRFPVKNRTEGCPDAVTPCAYVGESRGGEAWQSVTWRGMTVGECYAFLTHACPGEWAWARVSLWSDGKLDDIWLHGADSAMAGNW</sequence>
<dbReference type="AlphaFoldDB" id="A0A5B7EGV6"/>
<keyword evidence="2" id="KW-1185">Reference proteome</keyword>
<comment type="caution">
    <text evidence="1">The sequence shown here is derived from an EMBL/GenBank/DDBJ whole genome shotgun (WGS) entry which is preliminary data.</text>
</comment>
<gene>
    <name evidence="1" type="ORF">E2C01_025715</name>
</gene>
<protein>
    <submittedName>
        <fullName evidence="1">Uncharacterized protein</fullName>
    </submittedName>
</protein>
<organism evidence="1 2">
    <name type="scientific">Portunus trituberculatus</name>
    <name type="common">Swimming crab</name>
    <name type="synonym">Neptunus trituberculatus</name>
    <dbReference type="NCBI Taxonomy" id="210409"/>
    <lineage>
        <taxon>Eukaryota</taxon>
        <taxon>Metazoa</taxon>
        <taxon>Ecdysozoa</taxon>
        <taxon>Arthropoda</taxon>
        <taxon>Crustacea</taxon>
        <taxon>Multicrustacea</taxon>
        <taxon>Malacostraca</taxon>
        <taxon>Eumalacostraca</taxon>
        <taxon>Eucarida</taxon>
        <taxon>Decapoda</taxon>
        <taxon>Pleocyemata</taxon>
        <taxon>Brachyura</taxon>
        <taxon>Eubrachyura</taxon>
        <taxon>Portunoidea</taxon>
        <taxon>Portunidae</taxon>
        <taxon>Portuninae</taxon>
        <taxon>Portunus</taxon>
    </lineage>
</organism>
<accession>A0A5B7EGV6</accession>
<reference evidence="1 2" key="1">
    <citation type="submission" date="2019-05" db="EMBL/GenBank/DDBJ databases">
        <title>Another draft genome of Portunus trituberculatus and its Hox gene families provides insights of decapod evolution.</title>
        <authorList>
            <person name="Jeong J.-H."/>
            <person name="Song I."/>
            <person name="Kim S."/>
            <person name="Choi T."/>
            <person name="Kim D."/>
            <person name="Ryu S."/>
            <person name="Kim W."/>
        </authorList>
    </citation>
    <scope>NUCLEOTIDE SEQUENCE [LARGE SCALE GENOMIC DNA]</scope>
    <source>
        <tissue evidence="1">Muscle</tissue>
    </source>
</reference>
<name>A0A5B7EGV6_PORTR</name>
<evidence type="ECO:0000313" key="1">
    <source>
        <dbReference type="EMBL" id="MPC32406.1"/>
    </source>
</evidence>